<protein>
    <recommendedName>
        <fullName evidence="4">HNH nuclease domain-containing protein</fullName>
    </recommendedName>
</protein>
<name>A0A5P2B1Z2_STRVZ</name>
<evidence type="ECO:0000313" key="2">
    <source>
        <dbReference type="EMBL" id="QES22359.1"/>
    </source>
</evidence>
<evidence type="ECO:0000313" key="3">
    <source>
        <dbReference type="Proteomes" id="UP000324106"/>
    </source>
</evidence>
<evidence type="ECO:0000256" key="1">
    <source>
        <dbReference type="SAM" id="MobiDB-lite"/>
    </source>
</evidence>
<feature type="region of interest" description="Disordered" evidence="1">
    <location>
        <begin position="54"/>
        <end position="74"/>
    </location>
</feature>
<dbReference type="AlphaFoldDB" id="A0A5P2B1Z2"/>
<dbReference type="Gene3D" id="1.10.30.50">
    <property type="match status" value="1"/>
</dbReference>
<feature type="region of interest" description="Disordered" evidence="1">
    <location>
        <begin position="1"/>
        <end position="20"/>
    </location>
</feature>
<feature type="compositionally biased region" description="Polar residues" evidence="1">
    <location>
        <begin position="1"/>
        <end position="10"/>
    </location>
</feature>
<organism evidence="2 3">
    <name type="scientific">Streptomyces venezuelae</name>
    <dbReference type="NCBI Taxonomy" id="54571"/>
    <lineage>
        <taxon>Bacteria</taxon>
        <taxon>Bacillati</taxon>
        <taxon>Actinomycetota</taxon>
        <taxon>Actinomycetes</taxon>
        <taxon>Kitasatosporales</taxon>
        <taxon>Streptomycetaceae</taxon>
        <taxon>Streptomyces</taxon>
    </lineage>
</organism>
<sequence>MSQERPTTVQGDERNREVRRHVIEVSGGRPGQWTFDVLDQNRWSRLTEEERKAERHRAIKRRQNRRRAQRMRENGPRERYTLVEVGDRDGWRCVICHSAVNREFRPPHHCSPSVHHLLEIVAGGSDTLNNVALAHQFCDSDS</sequence>
<evidence type="ECO:0008006" key="4">
    <source>
        <dbReference type="Google" id="ProtNLM"/>
    </source>
</evidence>
<dbReference type="EMBL" id="CP029194">
    <property type="protein sequence ID" value="QES22359.1"/>
    <property type="molecule type" value="Genomic_DNA"/>
</dbReference>
<dbReference type="Proteomes" id="UP000324106">
    <property type="component" value="Chromosome"/>
</dbReference>
<gene>
    <name evidence="2" type="ORF">DEJ46_27375</name>
</gene>
<proteinExistence type="predicted"/>
<feature type="compositionally biased region" description="Basic residues" evidence="1">
    <location>
        <begin position="54"/>
        <end position="69"/>
    </location>
</feature>
<feature type="compositionally biased region" description="Basic and acidic residues" evidence="1">
    <location>
        <begin position="11"/>
        <end position="20"/>
    </location>
</feature>
<accession>A0A5P2B1Z2</accession>
<reference evidence="2 3" key="1">
    <citation type="submission" date="2018-05" db="EMBL/GenBank/DDBJ databases">
        <title>Streptomyces venezuelae.</title>
        <authorList>
            <person name="Kim W."/>
            <person name="Lee N."/>
            <person name="Cho B.-K."/>
        </authorList>
    </citation>
    <scope>NUCLEOTIDE SEQUENCE [LARGE SCALE GENOMIC DNA]</scope>
    <source>
        <strain evidence="2 3">ATCC 15068</strain>
    </source>
</reference>